<comment type="caution">
    <text evidence="8">The sequence shown here is derived from an EMBL/GenBank/DDBJ whole genome shotgun (WGS) entry which is preliminary data.</text>
</comment>
<dbReference type="PRINTS" id="PR00691">
    <property type="entry name" value="ADHESINB"/>
</dbReference>
<dbReference type="GO" id="GO:0007155">
    <property type="term" value="P:cell adhesion"/>
    <property type="evidence" value="ECO:0007669"/>
    <property type="project" value="InterPro"/>
</dbReference>
<dbReference type="GO" id="GO:0030001">
    <property type="term" value="P:metal ion transport"/>
    <property type="evidence" value="ECO:0007669"/>
    <property type="project" value="InterPro"/>
</dbReference>
<gene>
    <name evidence="8" type="ORF">BSZ32_15405</name>
</gene>
<dbReference type="InterPro" id="IPR006128">
    <property type="entry name" value="Lipoprotein_PsaA-like"/>
</dbReference>
<dbReference type="Proteomes" id="UP000239907">
    <property type="component" value="Unassembled WGS sequence"/>
</dbReference>
<dbReference type="EMBL" id="MQWA01000001">
    <property type="protein sequence ID" value="PQJ29734.1"/>
    <property type="molecule type" value="Genomic_DNA"/>
</dbReference>
<evidence type="ECO:0008006" key="10">
    <source>
        <dbReference type="Google" id="ProtNLM"/>
    </source>
</evidence>
<dbReference type="InterPro" id="IPR006129">
    <property type="entry name" value="AdhesinB"/>
</dbReference>
<comment type="similarity">
    <text evidence="2 6">Belongs to the bacterial solute-binding protein 9 family.</text>
</comment>
<keyword evidence="9" id="KW-1185">Reference proteome</keyword>
<dbReference type="PROSITE" id="PS51257">
    <property type="entry name" value="PROKAR_LIPOPROTEIN"/>
    <property type="match status" value="1"/>
</dbReference>
<sequence length="316" mass="33842">MKLTKLITAAAAGLALALTSCGNKDGKSAGIWQEDAKIHAVATSTMVTDMVKIIGGDQVEVIGLMDPTVDPHAYAQTFEDTAAIKSADVVFYSGLHLEGRMQEGLEKRTAKGDNVYAVTDAIPHEQILGADHAHDPHVWGDPEIWAHTIDEVVKGLSAVDAAHAAEFQQRGEAYRAQLIELKSWALTRVQEIPEGQRVMVTSHDAFEYFGNAFGFKVKGLQGISSADSAGLGSANMLIAFIKENNLKMIFPESSVNDKGIKAVADNAGVSVSKQHLFSDACGTPGDVVDVHGEKYDKGTYIGMIKHNVNVVVEGLK</sequence>
<evidence type="ECO:0000256" key="2">
    <source>
        <dbReference type="ARBA" id="ARBA00011028"/>
    </source>
</evidence>
<evidence type="ECO:0000313" key="9">
    <source>
        <dbReference type="Proteomes" id="UP000239907"/>
    </source>
</evidence>
<name>A0A2S7U5R0_9BACT</name>
<evidence type="ECO:0000256" key="3">
    <source>
        <dbReference type="ARBA" id="ARBA00022448"/>
    </source>
</evidence>
<dbReference type="OrthoDB" id="9793396at2"/>
<dbReference type="InterPro" id="IPR006127">
    <property type="entry name" value="ZnuA-like"/>
</dbReference>
<comment type="subcellular location">
    <subcellularLocation>
        <location evidence="1">Cell envelope</location>
    </subcellularLocation>
</comment>
<dbReference type="RefSeq" id="WP_105044246.1">
    <property type="nucleotide sequence ID" value="NZ_MQWA01000001.1"/>
</dbReference>
<reference evidence="8 9" key="1">
    <citation type="submission" date="2016-12" db="EMBL/GenBank/DDBJ databases">
        <title>Study of bacterial adaptation to deep sea.</title>
        <authorList>
            <person name="Song J."/>
            <person name="Yoshizawa S."/>
            <person name="Kogure K."/>
        </authorList>
    </citation>
    <scope>NUCLEOTIDE SEQUENCE [LARGE SCALE GENOMIC DNA]</scope>
    <source>
        <strain evidence="8 9">SAORIC-165</strain>
    </source>
</reference>
<dbReference type="GO" id="GO:0046872">
    <property type="term" value="F:metal ion binding"/>
    <property type="evidence" value="ECO:0007669"/>
    <property type="project" value="UniProtKB-KW"/>
</dbReference>
<accession>A0A2S7U5R0</accession>
<dbReference type="Pfam" id="PF01297">
    <property type="entry name" value="ZnuA"/>
    <property type="match status" value="1"/>
</dbReference>
<evidence type="ECO:0000256" key="5">
    <source>
        <dbReference type="ARBA" id="ARBA00022729"/>
    </source>
</evidence>
<dbReference type="GO" id="GO:0030313">
    <property type="term" value="C:cell envelope"/>
    <property type="evidence" value="ECO:0007669"/>
    <property type="project" value="UniProtKB-SubCell"/>
</dbReference>
<dbReference type="SUPFAM" id="SSF53807">
    <property type="entry name" value="Helical backbone' metal receptor"/>
    <property type="match status" value="1"/>
</dbReference>
<dbReference type="AlphaFoldDB" id="A0A2S7U5R0"/>
<organism evidence="8 9">
    <name type="scientific">Rubritalea profundi</name>
    <dbReference type="NCBI Taxonomy" id="1658618"/>
    <lineage>
        <taxon>Bacteria</taxon>
        <taxon>Pseudomonadati</taxon>
        <taxon>Verrucomicrobiota</taxon>
        <taxon>Verrucomicrobiia</taxon>
        <taxon>Verrucomicrobiales</taxon>
        <taxon>Rubritaleaceae</taxon>
        <taxon>Rubritalea</taxon>
    </lineage>
</organism>
<evidence type="ECO:0000313" key="8">
    <source>
        <dbReference type="EMBL" id="PQJ29734.1"/>
    </source>
</evidence>
<dbReference type="PANTHER" id="PTHR42953:SF1">
    <property type="entry name" value="METAL-BINDING PROTEIN HI_0362-RELATED"/>
    <property type="match status" value="1"/>
</dbReference>
<evidence type="ECO:0000256" key="4">
    <source>
        <dbReference type="ARBA" id="ARBA00022723"/>
    </source>
</evidence>
<feature type="chain" id="PRO_5015708978" description="ABC transporter substrate-binding protein" evidence="7">
    <location>
        <begin position="18"/>
        <end position="316"/>
    </location>
</feature>
<protein>
    <recommendedName>
        <fullName evidence="10">ABC transporter substrate-binding protein</fullName>
    </recommendedName>
</protein>
<evidence type="ECO:0000256" key="7">
    <source>
        <dbReference type="SAM" id="SignalP"/>
    </source>
</evidence>
<keyword evidence="4" id="KW-0479">Metal-binding</keyword>
<evidence type="ECO:0000256" key="6">
    <source>
        <dbReference type="RuleBase" id="RU003512"/>
    </source>
</evidence>
<dbReference type="InterPro" id="IPR050492">
    <property type="entry name" value="Bact_metal-bind_prot9"/>
</dbReference>
<dbReference type="PRINTS" id="PR00690">
    <property type="entry name" value="ADHESNFAMILY"/>
</dbReference>
<dbReference type="Gene3D" id="3.40.50.1980">
    <property type="entry name" value="Nitrogenase molybdenum iron protein domain"/>
    <property type="match status" value="2"/>
</dbReference>
<feature type="signal peptide" evidence="7">
    <location>
        <begin position="1"/>
        <end position="17"/>
    </location>
</feature>
<keyword evidence="5 7" id="KW-0732">Signal</keyword>
<proteinExistence type="inferred from homology"/>
<keyword evidence="3 6" id="KW-0813">Transport</keyword>
<evidence type="ECO:0000256" key="1">
    <source>
        <dbReference type="ARBA" id="ARBA00004196"/>
    </source>
</evidence>
<dbReference type="PANTHER" id="PTHR42953">
    <property type="entry name" value="HIGH-AFFINITY ZINC UPTAKE SYSTEM PROTEIN ZNUA-RELATED"/>
    <property type="match status" value="1"/>
</dbReference>